<dbReference type="InterPro" id="IPR052701">
    <property type="entry name" value="GAG_Ulvan_Degrading_Sulfatases"/>
</dbReference>
<dbReference type="RefSeq" id="WP_345026301.1">
    <property type="nucleotide sequence ID" value="NZ_BAABEY010000002.1"/>
</dbReference>
<dbReference type="PANTHER" id="PTHR43751:SF3">
    <property type="entry name" value="SULFATASE N-TERMINAL DOMAIN-CONTAINING PROTEIN"/>
    <property type="match status" value="1"/>
</dbReference>
<dbReference type="Gene3D" id="3.40.720.10">
    <property type="entry name" value="Alkaline Phosphatase, subunit A"/>
    <property type="match status" value="1"/>
</dbReference>
<dbReference type="InterPro" id="IPR017850">
    <property type="entry name" value="Alkaline_phosphatase_core_sf"/>
</dbReference>
<dbReference type="Proteomes" id="UP001501508">
    <property type="component" value="Unassembled WGS sequence"/>
</dbReference>
<evidence type="ECO:0000313" key="2">
    <source>
        <dbReference type="EMBL" id="GAA4432046.1"/>
    </source>
</evidence>
<dbReference type="Pfam" id="PF00884">
    <property type="entry name" value="Sulfatase"/>
    <property type="match status" value="1"/>
</dbReference>
<organism evidence="2 3">
    <name type="scientific">Ravibacter arvi</name>
    <dbReference type="NCBI Taxonomy" id="2051041"/>
    <lineage>
        <taxon>Bacteria</taxon>
        <taxon>Pseudomonadati</taxon>
        <taxon>Bacteroidota</taxon>
        <taxon>Cytophagia</taxon>
        <taxon>Cytophagales</taxon>
        <taxon>Spirosomataceae</taxon>
        <taxon>Ravibacter</taxon>
    </lineage>
</organism>
<name>A0ABP8LN82_9BACT</name>
<protein>
    <submittedName>
        <fullName evidence="2">Arylsulfatase</fullName>
    </submittedName>
</protein>
<feature type="domain" description="Sulfatase N-terminal" evidence="1">
    <location>
        <begin position="18"/>
        <end position="360"/>
    </location>
</feature>
<gene>
    <name evidence="2" type="ORF">GCM10023091_03580</name>
</gene>
<dbReference type="SUPFAM" id="SSF53649">
    <property type="entry name" value="Alkaline phosphatase-like"/>
    <property type="match status" value="1"/>
</dbReference>
<evidence type="ECO:0000313" key="3">
    <source>
        <dbReference type="Proteomes" id="UP001501508"/>
    </source>
</evidence>
<dbReference type="EMBL" id="BAABEY010000002">
    <property type="protein sequence ID" value="GAA4432046.1"/>
    <property type="molecule type" value="Genomic_DNA"/>
</dbReference>
<accession>A0ABP8LN82</accession>
<evidence type="ECO:0000259" key="1">
    <source>
        <dbReference type="Pfam" id="PF00884"/>
    </source>
</evidence>
<proteinExistence type="predicted"/>
<keyword evidence="3" id="KW-1185">Reference proteome</keyword>
<dbReference type="CDD" id="cd16145">
    <property type="entry name" value="ARS_like"/>
    <property type="match status" value="1"/>
</dbReference>
<sequence length="467" mass="50992">MATGSGLAFGQSTSDNRPNIVFILADDLGYGDVGFNGQQKIKTPNLDKLAGQGMRFTRFYAGTSVCAPSRSSLLSGRHTGHTYIRGNKGVEPEGQQPIADSVVTVAELLREKGYVTAAFGKWGLGAPGSEGDPLRQGFDRFYGFNCQSLAHRYYPAHLWDNDSKVMLNANGNLEKTEVYAPDLIQDKALEFVASRDGKKPFFLFLPYILPHAELIAPDDSLLQYYKGKFPETPFAGNDYGPNATPGGYASQLFPRATFAAMVARLDQYVGQIMEALRKKGLDRNTLIIFTSDNGPHLEGGADPDFFNSGGGFRGFKRDLYEGGIRVPTAAYWPGVVKPGVSHHAGAFWDILPTFTDLAGIKKRSATDGISLVPTLLGKGKQPEHDYLYWEFHEKGGRQAVSRGNWKAVRLQANDPAKTKVELYDLSKDPKEAIDLAKANPGKTAELVRLMNQAHTPSALFPFGGEGK</sequence>
<comment type="caution">
    <text evidence="2">The sequence shown here is derived from an EMBL/GenBank/DDBJ whole genome shotgun (WGS) entry which is preliminary data.</text>
</comment>
<reference evidence="3" key="1">
    <citation type="journal article" date="2019" name="Int. J. Syst. Evol. Microbiol.">
        <title>The Global Catalogue of Microorganisms (GCM) 10K type strain sequencing project: providing services to taxonomists for standard genome sequencing and annotation.</title>
        <authorList>
            <consortium name="The Broad Institute Genomics Platform"/>
            <consortium name="The Broad Institute Genome Sequencing Center for Infectious Disease"/>
            <person name="Wu L."/>
            <person name="Ma J."/>
        </authorList>
    </citation>
    <scope>NUCLEOTIDE SEQUENCE [LARGE SCALE GENOMIC DNA]</scope>
    <source>
        <strain evidence="3">JCM 31920</strain>
    </source>
</reference>
<dbReference type="Gene3D" id="3.30.1120.10">
    <property type="match status" value="1"/>
</dbReference>
<dbReference type="PANTHER" id="PTHR43751">
    <property type="entry name" value="SULFATASE"/>
    <property type="match status" value="1"/>
</dbReference>
<dbReference type="InterPro" id="IPR000917">
    <property type="entry name" value="Sulfatase_N"/>
</dbReference>